<dbReference type="Gene3D" id="2.60.40.420">
    <property type="entry name" value="Cupredoxins - blue copper proteins"/>
    <property type="match status" value="1"/>
</dbReference>
<dbReference type="GO" id="GO:0005507">
    <property type="term" value="F:copper ion binding"/>
    <property type="evidence" value="ECO:0007669"/>
    <property type="project" value="InterPro"/>
</dbReference>
<keyword evidence="3" id="KW-0812">Transmembrane</keyword>
<evidence type="ECO:0000256" key="1">
    <source>
        <dbReference type="ARBA" id="ARBA00004141"/>
    </source>
</evidence>
<dbReference type="PROSITE" id="PS50093">
    <property type="entry name" value="PKD"/>
    <property type="match status" value="2"/>
</dbReference>
<name>H5S899_9BACT</name>
<feature type="domain" description="PKD" evidence="11">
    <location>
        <begin position="130"/>
        <end position="214"/>
    </location>
</feature>
<keyword evidence="4 10" id="KW-0479">Metal-binding</keyword>
<dbReference type="SUPFAM" id="SSF49299">
    <property type="entry name" value="PKD domain"/>
    <property type="match status" value="2"/>
</dbReference>
<gene>
    <name evidence="12" type="ORF">HGMM_F01C04C05</name>
</gene>
<accession>H5S899</accession>
<evidence type="ECO:0000256" key="5">
    <source>
        <dbReference type="ARBA" id="ARBA00022737"/>
    </source>
</evidence>
<evidence type="ECO:0000256" key="10">
    <source>
        <dbReference type="PIRSR" id="PIRSR602387-1"/>
    </source>
</evidence>
<dbReference type="PROSITE" id="PS00196">
    <property type="entry name" value="COPPER_BLUE"/>
    <property type="match status" value="1"/>
</dbReference>
<feature type="binding site" evidence="10">
    <location>
        <position position="310"/>
    </location>
    <ligand>
        <name>Cu cation</name>
        <dbReference type="ChEBI" id="CHEBI:23378"/>
    </ligand>
</feature>
<dbReference type="FunFam" id="2.60.40.10:FF:000270">
    <property type="entry name" value="Cell surface protein"/>
    <property type="match status" value="1"/>
</dbReference>
<dbReference type="SMART" id="SM00089">
    <property type="entry name" value="PKD"/>
    <property type="match status" value="2"/>
</dbReference>
<dbReference type="AlphaFoldDB" id="H5S899"/>
<feature type="binding site" evidence="10">
    <location>
        <position position="302"/>
    </location>
    <ligand>
        <name>Cu cation</name>
        <dbReference type="ChEBI" id="CHEBI:23378"/>
    </ligand>
</feature>
<dbReference type="GO" id="GO:0006816">
    <property type="term" value="P:calcium ion transport"/>
    <property type="evidence" value="ECO:0007669"/>
    <property type="project" value="TreeGrafter"/>
</dbReference>
<reference evidence="12" key="1">
    <citation type="journal article" date="2005" name="Environ. Microbiol.">
        <title>Genetic and functional properties of uncultivated thermophilic crenarchaeotes from a subsurface gold mine as revealed by analysis of genome fragments.</title>
        <authorList>
            <person name="Nunoura T."/>
            <person name="Hirayama H."/>
            <person name="Takami H."/>
            <person name="Oida H."/>
            <person name="Nishi S."/>
            <person name="Shimamura S."/>
            <person name="Suzuki Y."/>
            <person name="Inagaki F."/>
            <person name="Takai K."/>
            <person name="Nealson K.H."/>
            <person name="Horikoshi K."/>
        </authorList>
    </citation>
    <scope>NUCLEOTIDE SEQUENCE</scope>
</reference>
<evidence type="ECO:0000256" key="8">
    <source>
        <dbReference type="ARBA" id="ARBA00023008"/>
    </source>
</evidence>
<evidence type="ECO:0000256" key="2">
    <source>
        <dbReference type="ARBA" id="ARBA00022448"/>
    </source>
</evidence>
<protein>
    <submittedName>
        <fullName evidence="12">Cell surface protein</fullName>
    </submittedName>
</protein>
<keyword evidence="8 10" id="KW-0186">Copper</keyword>
<evidence type="ECO:0000256" key="3">
    <source>
        <dbReference type="ARBA" id="ARBA00022692"/>
    </source>
</evidence>
<dbReference type="InterPro" id="IPR028871">
    <property type="entry name" value="BlueCu_1_BS"/>
</dbReference>
<evidence type="ECO:0000256" key="6">
    <source>
        <dbReference type="ARBA" id="ARBA00022982"/>
    </source>
</evidence>
<evidence type="ECO:0000256" key="4">
    <source>
        <dbReference type="ARBA" id="ARBA00022723"/>
    </source>
</evidence>
<feature type="domain" description="PKD" evidence="11">
    <location>
        <begin position="67"/>
        <end position="105"/>
    </location>
</feature>
<keyword evidence="9" id="KW-0472">Membrane</keyword>
<dbReference type="PANTHER" id="PTHR46730:SF4">
    <property type="entry name" value="POLYCYSTIC KIDNEY DISEASE PROTEIN 1-LIKE 1"/>
    <property type="match status" value="1"/>
</dbReference>
<dbReference type="PROSITE" id="PS51257">
    <property type="entry name" value="PROKAR_LIPOPROTEIN"/>
    <property type="match status" value="1"/>
</dbReference>
<dbReference type="InterPro" id="IPR000923">
    <property type="entry name" value="BlueCu_1"/>
</dbReference>
<comment type="subcellular location">
    <subcellularLocation>
        <location evidence="1">Membrane</location>
        <topology evidence="1">Multi-pass membrane protein</topology>
    </subcellularLocation>
</comment>
<keyword evidence="5" id="KW-0677">Repeat</keyword>
<keyword evidence="6" id="KW-0249">Electron transport</keyword>
<dbReference type="GO" id="GO:0005261">
    <property type="term" value="F:monoatomic cation channel activity"/>
    <property type="evidence" value="ECO:0007669"/>
    <property type="project" value="TreeGrafter"/>
</dbReference>
<evidence type="ECO:0000256" key="7">
    <source>
        <dbReference type="ARBA" id="ARBA00022989"/>
    </source>
</evidence>
<dbReference type="PANTHER" id="PTHR46730">
    <property type="entry name" value="POLYCYSTIN-1"/>
    <property type="match status" value="1"/>
</dbReference>
<evidence type="ECO:0000256" key="9">
    <source>
        <dbReference type="ARBA" id="ARBA00023136"/>
    </source>
</evidence>
<dbReference type="PRINTS" id="PR00157">
    <property type="entry name" value="PLASTOCYANIN"/>
</dbReference>
<evidence type="ECO:0000313" key="12">
    <source>
        <dbReference type="EMBL" id="BAL52385.1"/>
    </source>
</evidence>
<dbReference type="EMBL" id="AP011627">
    <property type="protein sequence ID" value="BAL52385.1"/>
    <property type="molecule type" value="Genomic_DNA"/>
</dbReference>
<feature type="binding site" evidence="10">
    <location>
        <position position="305"/>
    </location>
    <ligand>
        <name>Cu cation</name>
        <dbReference type="ChEBI" id="CHEBI:23378"/>
    </ligand>
</feature>
<dbReference type="CDD" id="cd00146">
    <property type="entry name" value="PKD"/>
    <property type="match status" value="2"/>
</dbReference>
<keyword evidence="7" id="KW-1133">Transmembrane helix</keyword>
<dbReference type="InterPro" id="IPR035986">
    <property type="entry name" value="PKD_dom_sf"/>
</dbReference>
<dbReference type="GO" id="GO:0005886">
    <property type="term" value="C:plasma membrane"/>
    <property type="evidence" value="ECO:0007669"/>
    <property type="project" value="TreeGrafter"/>
</dbReference>
<dbReference type="InterPro" id="IPR000601">
    <property type="entry name" value="PKD_dom"/>
</dbReference>
<proteinExistence type="predicted"/>
<dbReference type="InterPro" id="IPR008972">
    <property type="entry name" value="Cupredoxin"/>
</dbReference>
<dbReference type="InterPro" id="IPR002387">
    <property type="entry name" value="Plastocyanin"/>
</dbReference>
<evidence type="ECO:0000259" key="11">
    <source>
        <dbReference type="PROSITE" id="PS50093"/>
    </source>
</evidence>
<reference evidence="12" key="2">
    <citation type="journal article" date="2012" name="PLoS ONE">
        <title>A Deeply Branching Thermophilic Bacterium with an Ancient Acetyl-CoA Pathway Dominates a Subsurface Ecosystem.</title>
        <authorList>
            <person name="Takami H."/>
            <person name="Noguchi H."/>
            <person name="Takaki Y."/>
            <person name="Uchiyama I."/>
            <person name="Toyoda A."/>
            <person name="Nishi S."/>
            <person name="Chee G.-J."/>
            <person name="Arai W."/>
            <person name="Nunoura T."/>
            <person name="Itoh T."/>
            <person name="Hattori M."/>
            <person name="Takai K."/>
        </authorList>
    </citation>
    <scope>NUCLEOTIDE SEQUENCE</scope>
</reference>
<sequence>MKTTKFSLCVVGMLVLVGTLVTGCGGGVKPPTAVITSPQSGAQFAVNQSIEFAGSAKDDAGKEVTKDVVYEWDFGDGATGTGQTASHAYSASGTYTVKLTVKTTAQAKETNPKLEAKQTAQIEITVKAALSVAISASVTEGPAPLDVSFTAEVQGTASSYTWDFGDGSTSSEANPTHTFTTEGTYTVKLVVTAPDGSTASAEKTIKVTAPQQSSQGQLHIVKMVTTKDGKNFFDPAELTIKVGDTVRWVNECEEGVACTHSAQAYQDKIPEGAEVFDSTLLTAQGQTYEYTFTVPGEYEYFCLPHEALGMKGKIIVQP</sequence>
<dbReference type="Pfam" id="PF18911">
    <property type="entry name" value="PKD_4"/>
    <property type="match status" value="2"/>
</dbReference>
<dbReference type="SUPFAM" id="SSF49503">
    <property type="entry name" value="Cupredoxins"/>
    <property type="match status" value="1"/>
</dbReference>
<dbReference type="Gene3D" id="2.60.40.10">
    <property type="entry name" value="Immunoglobulins"/>
    <property type="match status" value="2"/>
</dbReference>
<comment type="cofactor">
    <cofactor evidence="10">
        <name>Cu(2+)</name>
        <dbReference type="ChEBI" id="CHEBI:29036"/>
    </cofactor>
    <text evidence="10">The crystal structure with reduced Cu(1+) has also been determined.</text>
</comment>
<dbReference type="GO" id="GO:0009055">
    <property type="term" value="F:electron transfer activity"/>
    <property type="evidence" value="ECO:0007669"/>
    <property type="project" value="InterPro"/>
</dbReference>
<dbReference type="InterPro" id="IPR022409">
    <property type="entry name" value="PKD/Chitinase_dom"/>
</dbReference>
<keyword evidence="2" id="KW-0813">Transport</keyword>
<dbReference type="InterPro" id="IPR013783">
    <property type="entry name" value="Ig-like_fold"/>
</dbReference>
<dbReference type="Pfam" id="PF00127">
    <property type="entry name" value="Copper-bind"/>
    <property type="match status" value="1"/>
</dbReference>
<organism evidence="12">
    <name type="scientific">uncultured Acetothermia bacterium</name>
    <dbReference type="NCBI Taxonomy" id="236499"/>
    <lineage>
        <taxon>Bacteria</taxon>
        <taxon>Candidatus Bipolaricaulota</taxon>
        <taxon>environmental samples</taxon>
    </lineage>
</organism>